<dbReference type="Proteomes" id="UP000054279">
    <property type="component" value="Unassembled WGS sequence"/>
</dbReference>
<name>A0A0C9V4B0_SPHS4</name>
<accession>A0A0C9V4B0</accession>
<evidence type="ECO:0000256" key="1">
    <source>
        <dbReference type="SAM" id="MobiDB-lite"/>
    </source>
</evidence>
<reference evidence="2 3" key="1">
    <citation type="submission" date="2014-06" db="EMBL/GenBank/DDBJ databases">
        <title>Evolutionary Origins and Diversification of the Mycorrhizal Mutualists.</title>
        <authorList>
            <consortium name="DOE Joint Genome Institute"/>
            <consortium name="Mycorrhizal Genomics Consortium"/>
            <person name="Kohler A."/>
            <person name="Kuo A."/>
            <person name="Nagy L.G."/>
            <person name="Floudas D."/>
            <person name="Copeland A."/>
            <person name="Barry K.W."/>
            <person name="Cichocki N."/>
            <person name="Veneault-Fourrey C."/>
            <person name="LaButti K."/>
            <person name="Lindquist E.A."/>
            <person name="Lipzen A."/>
            <person name="Lundell T."/>
            <person name="Morin E."/>
            <person name="Murat C."/>
            <person name="Riley R."/>
            <person name="Ohm R."/>
            <person name="Sun H."/>
            <person name="Tunlid A."/>
            <person name="Henrissat B."/>
            <person name="Grigoriev I.V."/>
            <person name="Hibbett D.S."/>
            <person name="Martin F."/>
        </authorList>
    </citation>
    <scope>NUCLEOTIDE SEQUENCE [LARGE SCALE GENOMIC DNA]</scope>
    <source>
        <strain evidence="2 3">SS14</strain>
    </source>
</reference>
<dbReference type="HOGENOM" id="CLU_1950175_0_0_1"/>
<organism evidence="2 3">
    <name type="scientific">Sphaerobolus stellatus (strain SS14)</name>
    <dbReference type="NCBI Taxonomy" id="990650"/>
    <lineage>
        <taxon>Eukaryota</taxon>
        <taxon>Fungi</taxon>
        <taxon>Dikarya</taxon>
        <taxon>Basidiomycota</taxon>
        <taxon>Agaricomycotina</taxon>
        <taxon>Agaricomycetes</taxon>
        <taxon>Phallomycetidae</taxon>
        <taxon>Geastrales</taxon>
        <taxon>Sphaerobolaceae</taxon>
        <taxon>Sphaerobolus</taxon>
    </lineage>
</organism>
<evidence type="ECO:0000313" key="2">
    <source>
        <dbReference type="EMBL" id="KIJ32271.1"/>
    </source>
</evidence>
<dbReference type="EMBL" id="KN837229">
    <property type="protein sequence ID" value="KIJ32271.1"/>
    <property type="molecule type" value="Genomic_DNA"/>
</dbReference>
<sequence length="129" mass="13984">MHDHFSIDEDDLEEPSQGSDFTYPLPVPPGGFSTVHSVEQERADGIASQETIACCVKAWKLGESVNIWVAGYHGEQDKDTTHGKLTSKIISILGRNTIPDALTARASPPPKSMISGHSRCVASLKKRPT</sequence>
<evidence type="ECO:0000313" key="3">
    <source>
        <dbReference type="Proteomes" id="UP000054279"/>
    </source>
</evidence>
<dbReference type="AlphaFoldDB" id="A0A0C9V4B0"/>
<proteinExistence type="predicted"/>
<feature type="region of interest" description="Disordered" evidence="1">
    <location>
        <begin position="1"/>
        <end position="26"/>
    </location>
</feature>
<keyword evidence="3" id="KW-1185">Reference proteome</keyword>
<gene>
    <name evidence="2" type="ORF">M422DRAFT_265936</name>
</gene>
<protein>
    <submittedName>
        <fullName evidence="2">Uncharacterized protein</fullName>
    </submittedName>
</protein>